<dbReference type="AlphaFoldDB" id="X1BBQ0"/>
<protein>
    <submittedName>
        <fullName evidence="1">Uncharacterized protein</fullName>
    </submittedName>
</protein>
<organism evidence="1">
    <name type="scientific">marine sediment metagenome</name>
    <dbReference type="NCBI Taxonomy" id="412755"/>
    <lineage>
        <taxon>unclassified sequences</taxon>
        <taxon>metagenomes</taxon>
        <taxon>ecological metagenomes</taxon>
    </lineage>
</organism>
<feature type="non-terminal residue" evidence="1">
    <location>
        <position position="1"/>
    </location>
</feature>
<dbReference type="EMBL" id="BART01010930">
    <property type="protein sequence ID" value="GAG78662.1"/>
    <property type="molecule type" value="Genomic_DNA"/>
</dbReference>
<comment type="caution">
    <text evidence="1">The sequence shown here is derived from an EMBL/GenBank/DDBJ whole genome shotgun (WGS) entry which is preliminary data.</text>
</comment>
<sequence>SATVELEKLSIECREDARNTIQAAFSAVPENIDRSALPIDTLTEILDTIEQGGSGFEALSFPEQAGYRVKQLGEAVRREMDKKRREGGKKSGKKRVLLKISEAAGIELIQNDRDIEVMLNNLKKAIKGKLDNGYEVEIN</sequence>
<accession>X1BBQ0</accession>
<evidence type="ECO:0000313" key="1">
    <source>
        <dbReference type="EMBL" id="GAG78662.1"/>
    </source>
</evidence>
<gene>
    <name evidence="1" type="ORF">S01H4_23531</name>
</gene>
<reference evidence="1" key="1">
    <citation type="journal article" date="2014" name="Front. Microbiol.">
        <title>High frequency of phylogenetically diverse reductive dehalogenase-homologous genes in deep subseafloor sedimentary metagenomes.</title>
        <authorList>
            <person name="Kawai M."/>
            <person name="Futagami T."/>
            <person name="Toyoda A."/>
            <person name="Takaki Y."/>
            <person name="Nishi S."/>
            <person name="Hori S."/>
            <person name="Arai W."/>
            <person name="Tsubouchi T."/>
            <person name="Morono Y."/>
            <person name="Uchiyama I."/>
            <person name="Ito T."/>
            <person name="Fujiyama A."/>
            <person name="Inagaki F."/>
            <person name="Takami H."/>
        </authorList>
    </citation>
    <scope>NUCLEOTIDE SEQUENCE</scope>
    <source>
        <strain evidence="1">Expedition CK06-06</strain>
    </source>
</reference>
<proteinExistence type="predicted"/>
<name>X1BBQ0_9ZZZZ</name>